<keyword evidence="4" id="KW-0963">Cytoplasm</keyword>
<reference evidence="9" key="1">
    <citation type="submission" date="2020-12" db="EMBL/GenBank/DDBJ databases">
        <authorList>
            <person name="Iha C."/>
        </authorList>
    </citation>
    <scope>NUCLEOTIDE SEQUENCE</scope>
</reference>
<accession>A0A8S1J6K7</accession>
<evidence type="ECO:0000313" key="9">
    <source>
        <dbReference type="EMBL" id="CAD7699153.1"/>
    </source>
</evidence>
<dbReference type="GO" id="GO:0005634">
    <property type="term" value="C:nucleus"/>
    <property type="evidence" value="ECO:0007669"/>
    <property type="project" value="UniProtKB-SubCell"/>
</dbReference>
<dbReference type="InterPro" id="IPR041653">
    <property type="entry name" value="Importin_rep_4"/>
</dbReference>
<dbReference type="GO" id="GO:0005737">
    <property type="term" value="C:cytoplasm"/>
    <property type="evidence" value="ECO:0007669"/>
    <property type="project" value="UniProtKB-SubCell"/>
</dbReference>
<evidence type="ECO:0000256" key="7">
    <source>
        <dbReference type="ARBA" id="ARBA00023242"/>
    </source>
</evidence>
<keyword evidence="6" id="KW-0653">Protein transport</keyword>
<organism evidence="9 10">
    <name type="scientific">Ostreobium quekettii</name>
    <dbReference type="NCBI Taxonomy" id="121088"/>
    <lineage>
        <taxon>Eukaryota</taxon>
        <taxon>Viridiplantae</taxon>
        <taxon>Chlorophyta</taxon>
        <taxon>core chlorophytes</taxon>
        <taxon>Ulvophyceae</taxon>
        <taxon>TCBD clade</taxon>
        <taxon>Bryopsidales</taxon>
        <taxon>Ostreobineae</taxon>
        <taxon>Ostreobiaceae</taxon>
        <taxon>Ostreobium</taxon>
    </lineage>
</organism>
<evidence type="ECO:0000256" key="5">
    <source>
        <dbReference type="ARBA" id="ARBA00022737"/>
    </source>
</evidence>
<evidence type="ECO:0000256" key="2">
    <source>
        <dbReference type="ARBA" id="ARBA00004496"/>
    </source>
</evidence>
<keyword evidence="3" id="KW-0813">Transport</keyword>
<evidence type="ECO:0000256" key="3">
    <source>
        <dbReference type="ARBA" id="ARBA00022448"/>
    </source>
</evidence>
<dbReference type="InterPro" id="IPR040122">
    <property type="entry name" value="Importin_beta"/>
</dbReference>
<gene>
    <name evidence="9" type="ORF">OSTQU699_LOCUS4512</name>
</gene>
<protein>
    <recommendedName>
        <fullName evidence="8">IPO4/5-like TPR repeats domain-containing protein</fullName>
    </recommendedName>
</protein>
<name>A0A8S1J6K7_9CHLO</name>
<keyword evidence="7" id="KW-0539">Nucleus</keyword>
<evidence type="ECO:0000313" key="10">
    <source>
        <dbReference type="Proteomes" id="UP000708148"/>
    </source>
</evidence>
<dbReference type="Pfam" id="PF13513">
    <property type="entry name" value="HEAT_EZ"/>
    <property type="match status" value="1"/>
</dbReference>
<dbReference type="InterPro" id="IPR016024">
    <property type="entry name" value="ARM-type_fold"/>
</dbReference>
<dbReference type="InterPro" id="IPR057672">
    <property type="entry name" value="TPR_IPO4/5"/>
</dbReference>
<dbReference type="InterPro" id="IPR011989">
    <property type="entry name" value="ARM-like"/>
</dbReference>
<feature type="domain" description="IPO4/5-like TPR repeats" evidence="8">
    <location>
        <begin position="116"/>
        <end position="269"/>
    </location>
</feature>
<dbReference type="OrthoDB" id="543373at2759"/>
<evidence type="ECO:0000256" key="6">
    <source>
        <dbReference type="ARBA" id="ARBA00022927"/>
    </source>
</evidence>
<evidence type="ECO:0000256" key="4">
    <source>
        <dbReference type="ARBA" id="ARBA00022490"/>
    </source>
</evidence>
<sequence length="1057" mass="114556">MATAEVQAAVQAALGANGAEALVGGLLSADGEARGRSERVLEAMREAHPNECVAGLTRVLRRGDGAVERALCAMLLRKILTKGQPPVWPNLTEASQQMVKAELLNVMHEETDRNTLRQTGDLIAQLISKVLGYEAWPEVIPFLTQSIGSGVVLNVEMALLMLAEMAEGIKDAIAPSLDQYCGALGTCMARPEPTVKLAALKALKALIVAFHDEDELAKFQAAAPALLKIPEAVRQEGDKESGKQAYSELIELAEECPNFWLPSLDSTVQAMIQSAQAPSTPLDDRILAIEFLLAVIEAIDGDDGTRALQGVLAALLAILFEFMLDVEDNAQWHLADDEEHQDEGHGDHFMFGEIAIDRLAHLVGGAAMLPITGQMVPVWLGDQDWKKRHAVFTCIGQMAEGCSDDLPEQLGSLVSICVQGCQDSHPKVRWSACQAMGLLASEVGEHLTVPQFQTLLSALHPLFKDKSSPRVQAHAVLCMVDFVQECKLEVVQPALDNVVAAVLEVMPGSPYLVRDAALKFLSSAAGEVEAPDFAKYYTAVMGAIHTTMGMATDEKSPALFAQMLHAMAKVGQASGASCFSPDCPKLMAYYKDIVQGNVQSADSDKDKRDVFAVLHEVASIVCECMGPAFQECVPLVMPSLMEAVKLQPHVKMLDPEEGMSGEEDEGLEIVEMGGKIMAVDADLLDYKADAIGTITALANVLKEDFITNVTQVVEHVTPLVNECKHVEVCQAAIEQQPALLACALAASCKSSGTGGPDASFVQGLLGVQWPALVQHLADSEKPDFEATAPYALEALGKIIELLGPLNNDEMIGKAVDRVKPVLERFDTLRQNRMQAKEEDLDAEESEDVEDELELEVALYDKLETFVSSVLKTLSDRASAWVETILPHLTPLLDRRQRPELQQMVVVLTTDVCEFAPATAQKYVMQLLPIYLEGCSSDHPGLRQCAAFGVGVLAQKHAEVFKPAAAQTLAKLMEVVNRPEAHSEEFQSATDNVISAIGKIIEHHSDVVDARLTASTWLQFLPLKSDVAEAITVHEQLIRMIEKRDVKVLGEANQNLPQ</sequence>
<keyword evidence="10" id="KW-1185">Reference proteome</keyword>
<comment type="subcellular location">
    <subcellularLocation>
        <location evidence="2">Cytoplasm</location>
    </subcellularLocation>
    <subcellularLocation>
        <location evidence="1">Nucleus</location>
    </subcellularLocation>
</comment>
<dbReference type="Gene3D" id="1.25.10.10">
    <property type="entry name" value="Leucine-rich Repeat Variant"/>
    <property type="match status" value="1"/>
</dbReference>
<dbReference type="SUPFAM" id="SSF48371">
    <property type="entry name" value="ARM repeat"/>
    <property type="match status" value="2"/>
</dbReference>
<dbReference type="InterPro" id="IPR041389">
    <property type="entry name" value="Importin_rep_6"/>
</dbReference>
<evidence type="ECO:0000256" key="1">
    <source>
        <dbReference type="ARBA" id="ARBA00004123"/>
    </source>
</evidence>
<dbReference type="Pfam" id="PF18808">
    <property type="entry name" value="Importin_rep_4"/>
    <property type="match status" value="1"/>
</dbReference>
<dbReference type="Pfam" id="PF18829">
    <property type="entry name" value="Importin_rep_6"/>
    <property type="match status" value="1"/>
</dbReference>
<dbReference type="Pfam" id="PF25780">
    <property type="entry name" value="TPR_IPO5"/>
    <property type="match status" value="1"/>
</dbReference>
<dbReference type="GO" id="GO:0006606">
    <property type="term" value="P:protein import into nucleus"/>
    <property type="evidence" value="ECO:0007669"/>
    <property type="project" value="InterPro"/>
</dbReference>
<dbReference type="Proteomes" id="UP000708148">
    <property type="component" value="Unassembled WGS sequence"/>
</dbReference>
<comment type="caution">
    <text evidence="9">The sequence shown here is derived from an EMBL/GenBank/DDBJ whole genome shotgun (WGS) entry which is preliminary data.</text>
</comment>
<dbReference type="EMBL" id="CAJHUC010000962">
    <property type="protein sequence ID" value="CAD7699153.1"/>
    <property type="molecule type" value="Genomic_DNA"/>
</dbReference>
<dbReference type="AlphaFoldDB" id="A0A8S1J6K7"/>
<proteinExistence type="predicted"/>
<feature type="non-terminal residue" evidence="9">
    <location>
        <position position="1"/>
    </location>
</feature>
<keyword evidence="5" id="KW-0677">Repeat</keyword>
<evidence type="ECO:0000259" key="8">
    <source>
        <dbReference type="Pfam" id="PF25780"/>
    </source>
</evidence>
<dbReference type="PANTHER" id="PTHR10527">
    <property type="entry name" value="IMPORTIN BETA"/>
    <property type="match status" value="1"/>
</dbReference>